<dbReference type="InterPro" id="IPR016208">
    <property type="entry name" value="Ald_Oxase/xanthine_DH-like"/>
</dbReference>
<comment type="caution">
    <text evidence="3">The sequence shown here is derived from an EMBL/GenBank/DDBJ whole genome shotgun (WGS) entry which is preliminary data.</text>
</comment>
<dbReference type="Pfam" id="PF02738">
    <property type="entry name" value="MoCoBD_1"/>
    <property type="match status" value="1"/>
</dbReference>
<dbReference type="Proteomes" id="UP001385892">
    <property type="component" value="Unassembled WGS sequence"/>
</dbReference>
<dbReference type="SUPFAM" id="SSF54665">
    <property type="entry name" value="CO dehydrogenase molybdoprotein N-domain-like"/>
    <property type="match status" value="1"/>
</dbReference>
<keyword evidence="4" id="KW-1185">Reference proteome</keyword>
<evidence type="ECO:0000259" key="1">
    <source>
        <dbReference type="Pfam" id="PF02738"/>
    </source>
</evidence>
<dbReference type="Pfam" id="PF20256">
    <property type="entry name" value="MoCoBD_2"/>
    <property type="match status" value="2"/>
</dbReference>
<dbReference type="Gene3D" id="3.30.365.10">
    <property type="entry name" value="Aldehyde oxidase/xanthine dehydrogenase, molybdopterin binding domain"/>
    <property type="match status" value="4"/>
</dbReference>
<feature type="domain" description="Aldehyde oxidase/xanthine dehydrogenase second molybdopterin binding" evidence="2">
    <location>
        <begin position="735"/>
        <end position="883"/>
    </location>
</feature>
<dbReference type="SUPFAM" id="SSF56003">
    <property type="entry name" value="Molybdenum cofactor-binding domain"/>
    <property type="match status" value="1"/>
</dbReference>
<gene>
    <name evidence="3" type="ORF">WKW82_00925</name>
</gene>
<reference evidence="3 4" key="1">
    <citation type="submission" date="2024-03" db="EMBL/GenBank/DDBJ databases">
        <title>Novel species of the genus Variovorax.</title>
        <authorList>
            <person name="Liu Q."/>
            <person name="Xin Y.-H."/>
        </authorList>
    </citation>
    <scope>NUCLEOTIDE SEQUENCE [LARGE SCALE GENOMIC DNA]</scope>
    <source>
        <strain evidence="3 4">KACC 18900</strain>
    </source>
</reference>
<protein>
    <submittedName>
        <fullName evidence="3">Molybdopterin cofactor-binding domain-containing protein</fullName>
    </submittedName>
</protein>
<dbReference type="RefSeq" id="WP_340340375.1">
    <property type="nucleotide sequence ID" value="NZ_JBBKZT010000001.1"/>
</dbReference>
<organism evidence="3 4">
    <name type="scientific">Variovorax rhizosphaerae</name>
    <dbReference type="NCBI Taxonomy" id="1836200"/>
    <lineage>
        <taxon>Bacteria</taxon>
        <taxon>Pseudomonadati</taxon>
        <taxon>Pseudomonadota</taxon>
        <taxon>Betaproteobacteria</taxon>
        <taxon>Burkholderiales</taxon>
        <taxon>Comamonadaceae</taxon>
        <taxon>Variovorax</taxon>
    </lineage>
</organism>
<dbReference type="InterPro" id="IPR036856">
    <property type="entry name" value="Ald_Oxase/Xan_DH_a/b_sf"/>
</dbReference>
<proteinExistence type="predicted"/>
<accession>A0ABU8WDZ3</accession>
<dbReference type="PROSITE" id="PS51318">
    <property type="entry name" value="TAT"/>
    <property type="match status" value="1"/>
</dbReference>
<feature type="domain" description="Aldehyde oxidase/xanthine dehydrogenase first molybdopterin binding" evidence="1">
    <location>
        <begin position="266"/>
        <end position="485"/>
    </location>
</feature>
<sequence>MNQRTGVSRRNLLKMGAAGGLGVWVAPLFSPAYAALFESKMLTPIAFNNADGSVKFRVDGTAKVTGDKVFAFDIRSRDMPHWPQTQSHALLLRATFADRAFTGIDISALGDDLKPDRVVTAEDLARDKIAFPAFYGDDMLLPTGKTPAYLGHAVALLIYNDFVRFRYAKTKLRSLDNNNVVKGGPVTGPLEREPWSGFRYIRVGGRTAYEDDSFSTLKDTVLFPSFKKRQANWPEALMGGKVGEQGMAHAKAIADELDKPGEDLLVINREYFSQSIDTAALEPDNANCWYDPDKQELHMVVPTQGPVEVVESMTQMLAKAAFPVKNLFLHPCYTVGYGSKDHYNFPYYGAMAAFYSPGKPVRLANDRFEQFQTSLKRHSIRMQYRMAVEKKSGMIRSFKGDFQLDGGGRMNFTPSVTLVAATSAQSIYYLPKSDFTAVGLATRAVDCGSARGYGTLQSMGATEMLVDEVAEKLGLDPVEFRLRNVLKSGMKNSQGAIPGGAIRADEVMLKLQKHPLWTNRAKRKTEYEAANPGKRYGVGFGCTQKDFGTGAESCFVKLEITPEGRVVMRHSGAEMGTGMQTSQAVVVSRWFGRAADEIETSVTEWSDLPMVTSGDPYLSSQADQDKAVVNPAWTPNYCSPSSASNSAFYFSHGTRETARVIFEHGLWPAAMSIWGAGIGGGQAAPHVVRIDDARWVNGSLTCAGMEPLTLARLARRAHELGVVTGAIGHTFNRWQWAEADFEVEGQNHRRPLDGLSVRYGDNAPEAKRKTGATAGGYHFITRKKLFYPPIQRNNAGVTYYAAIATIAEVSIDRATGKVDLMNHQSVLECGNQIVKQLVSGQIQGGIAMGIGHALHEFLPQYEDGPGNGTWNFNRYLLPRAADVAVWTQGAEVLPALSDTDPPKGMGEVVMISIVPAIVNAVAHATGHRFTELPITAEKIRGVLQ</sequence>
<evidence type="ECO:0000313" key="4">
    <source>
        <dbReference type="Proteomes" id="UP001385892"/>
    </source>
</evidence>
<dbReference type="PANTHER" id="PTHR11908">
    <property type="entry name" value="XANTHINE DEHYDROGENASE"/>
    <property type="match status" value="1"/>
</dbReference>
<dbReference type="InterPro" id="IPR046867">
    <property type="entry name" value="AldOxase/xan_DH_MoCoBD2"/>
</dbReference>
<dbReference type="PANTHER" id="PTHR11908:SF123">
    <property type="entry name" value="ALDEHYDE OXIDOREDUCTASE MOLYBDENUM-BINDING SUBUNIT PAOC"/>
    <property type="match status" value="1"/>
</dbReference>
<feature type="domain" description="Aldehyde oxidase/xanthine dehydrogenase second molybdopterin binding" evidence="2">
    <location>
        <begin position="513"/>
        <end position="608"/>
    </location>
</feature>
<evidence type="ECO:0000313" key="3">
    <source>
        <dbReference type="EMBL" id="MEJ8845194.1"/>
    </source>
</evidence>
<dbReference type="InterPro" id="IPR006311">
    <property type="entry name" value="TAT_signal"/>
</dbReference>
<dbReference type="EMBL" id="JBBKZT010000001">
    <property type="protein sequence ID" value="MEJ8845194.1"/>
    <property type="molecule type" value="Genomic_DNA"/>
</dbReference>
<evidence type="ECO:0000259" key="2">
    <source>
        <dbReference type="Pfam" id="PF20256"/>
    </source>
</evidence>
<dbReference type="InterPro" id="IPR037165">
    <property type="entry name" value="AldOxase/xan_DH_Mopterin-bd_sf"/>
</dbReference>
<name>A0ABU8WDZ3_9BURK</name>
<dbReference type="InterPro" id="IPR008274">
    <property type="entry name" value="AldOxase/xan_DH_MoCoBD1"/>
</dbReference>